<evidence type="ECO:0000313" key="2">
    <source>
        <dbReference type="EMBL" id="ACB95869.1"/>
    </source>
</evidence>
<evidence type="ECO:0000256" key="1">
    <source>
        <dbReference type="SAM" id="MobiDB-lite"/>
    </source>
</evidence>
<dbReference type="KEGG" id="bid:Bind_2252"/>
<reference evidence="3" key="1">
    <citation type="submission" date="2008-03" db="EMBL/GenBank/DDBJ databases">
        <title>Complete sequence of chromosome of Beijerinckia indica subsp. indica ATCC 9039.</title>
        <authorList>
            <consortium name="US DOE Joint Genome Institute"/>
            <person name="Copeland A."/>
            <person name="Lucas S."/>
            <person name="Lapidus A."/>
            <person name="Glavina del Rio T."/>
            <person name="Dalin E."/>
            <person name="Tice H."/>
            <person name="Bruce D."/>
            <person name="Goodwin L."/>
            <person name="Pitluck S."/>
            <person name="LaButti K."/>
            <person name="Schmutz J."/>
            <person name="Larimer F."/>
            <person name="Land M."/>
            <person name="Hauser L."/>
            <person name="Kyrpides N."/>
            <person name="Mikhailova N."/>
            <person name="Dunfield P.F."/>
            <person name="Dedysh S.N."/>
            <person name="Liesack W."/>
            <person name="Saw J.H."/>
            <person name="Alam M."/>
            <person name="Chen Y."/>
            <person name="Murrell J.C."/>
            <person name="Richardson P."/>
        </authorList>
    </citation>
    <scope>NUCLEOTIDE SEQUENCE [LARGE SCALE GENOMIC DNA]</scope>
    <source>
        <strain evidence="3">ATCC 9039 / DSM 1715 / NCIMB 8712</strain>
    </source>
</reference>
<keyword evidence="3" id="KW-1185">Reference proteome</keyword>
<gene>
    <name evidence="2" type="ordered locus">Bind_2252</name>
</gene>
<protein>
    <recommendedName>
        <fullName evidence="4">DUF937 domain-containing protein</fullName>
    </recommendedName>
</protein>
<feature type="compositionally biased region" description="Low complexity" evidence="1">
    <location>
        <begin position="169"/>
        <end position="187"/>
    </location>
</feature>
<reference evidence="2 3" key="2">
    <citation type="journal article" date="2010" name="J. Bacteriol.">
        <title>Complete genome sequence of Beijerinckia indica subsp. indica.</title>
        <authorList>
            <person name="Tamas I."/>
            <person name="Dedysh S.N."/>
            <person name="Liesack W."/>
            <person name="Stott M.B."/>
            <person name="Alam M."/>
            <person name="Murrell J.C."/>
            <person name="Dunfield P.F."/>
        </authorList>
    </citation>
    <scope>NUCLEOTIDE SEQUENCE [LARGE SCALE GENOMIC DNA]</scope>
    <source>
        <strain evidence="3">ATCC 9039 / DSM 1715 / NCIMB 8712</strain>
    </source>
</reference>
<sequence>MFNLYELLQTAHGGQAAENLAKQFGISPEQAEAVMQAVTPALSSGFQANMMNPAAFGSFLGAMGNPNYQAAYNDPNAASAAATENQGNDLLAQMFGPQALEPMAKQAAALSGLSPQVIQRMLPVLASMLMGGFLSAMQQKGFGGLFDQLTKGGAGGFGSIFGQIFGNAAAPAPQQQPQTEPTGQAPASGGGLGDLLGSVLSQAFGGQRPGNWQGQQAPTGMPSMPGFDPATVQASFEALSKMFQPGAGATPARAASDSPGENLSEEIGDILSNKKR</sequence>
<name>B2IH84_BEII9</name>
<dbReference type="eggNOG" id="COG5403">
    <property type="taxonomic scope" value="Bacteria"/>
</dbReference>
<dbReference type="InterPro" id="IPR009282">
    <property type="entry name" value="DUF937"/>
</dbReference>
<dbReference type="STRING" id="395963.Bind_2252"/>
<dbReference type="Proteomes" id="UP000001695">
    <property type="component" value="Chromosome"/>
</dbReference>
<organism evidence="2 3">
    <name type="scientific">Beijerinckia indica subsp. indica (strain ATCC 9039 / DSM 1715 / NCIMB 8712)</name>
    <dbReference type="NCBI Taxonomy" id="395963"/>
    <lineage>
        <taxon>Bacteria</taxon>
        <taxon>Pseudomonadati</taxon>
        <taxon>Pseudomonadota</taxon>
        <taxon>Alphaproteobacteria</taxon>
        <taxon>Hyphomicrobiales</taxon>
        <taxon>Beijerinckiaceae</taxon>
        <taxon>Beijerinckia</taxon>
    </lineage>
</organism>
<dbReference type="EMBL" id="CP001016">
    <property type="protein sequence ID" value="ACB95869.1"/>
    <property type="molecule type" value="Genomic_DNA"/>
</dbReference>
<accession>B2IH84</accession>
<evidence type="ECO:0000313" key="3">
    <source>
        <dbReference type="Proteomes" id="UP000001695"/>
    </source>
</evidence>
<dbReference type="AlphaFoldDB" id="B2IH84"/>
<feature type="region of interest" description="Disordered" evidence="1">
    <location>
        <begin position="169"/>
        <end position="276"/>
    </location>
</feature>
<dbReference type="Pfam" id="PF06078">
    <property type="entry name" value="DUF937"/>
    <property type="match status" value="1"/>
</dbReference>
<proteinExistence type="predicted"/>
<dbReference type="HOGENOM" id="CLU_975957_0_0_5"/>
<evidence type="ECO:0008006" key="4">
    <source>
        <dbReference type="Google" id="ProtNLM"/>
    </source>
</evidence>